<accession>A0A6A5QT88</accession>
<protein>
    <submittedName>
        <fullName evidence="1">Uncharacterized protein</fullName>
    </submittedName>
</protein>
<keyword evidence="2" id="KW-1185">Reference proteome</keyword>
<evidence type="ECO:0000313" key="2">
    <source>
        <dbReference type="Proteomes" id="UP000800096"/>
    </source>
</evidence>
<sequence length="192" mass="22616">MTTKLTRDQLGQRIEYMEDLLKGYRKINSAEIIDKVIDKSLAVIKNQLENPETPELLRKSFEERQNEWEVLKESVLKRNKELRELENQTLSKIPSYMECSTPKWTEITRDNIIANCKKQLQETVNEWEKVAGQAAVEKHKAQSHILRLFLSGAFGLAGRSSWRDIQLLDIIGKDWFHTKNWDELQMYGPRRK</sequence>
<dbReference type="EMBL" id="ML979133">
    <property type="protein sequence ID" value="KAF1918632.1"/>
    <property type="molecule type" value="Genomic_DNA"/>
</dbReference>
<gene>
    <name evidence="1" type="ORF">BDU57DRAFT_526824</name>
</gene>
<organism evidence="1 2">
    <name type="scientific">Ampelomyces quisqualis</name>
    <name type="common">Powdery mildew agent</name>
    <dbReference type="NCBI Taxonomy" id="50730"/>
    <lineage>
        <taxon>Eukaryota</taxon>
        <taxon>Fungi</taxon>
        <taxon>Dikarya</taxon>
        <taxon>Ascomycota</taxon>
        <taxon>Pezizomycotina</taxon>
        <taxon>Dothideomycetes</taxon>
        <taxon>Pleosporomycetidae</taxon>
        <taxon>Pleosporales</taxon>
        <taxon>Pleosporineae</taxon>
        <taxon>Phaeosphaeriaceae</taxon>
        <taxon>Ampelomyces</taxon>
    </lineage>
</organism>
<dbReference type="Proteomes" id="UP000800096">
    <property type="component" value="Unassembled WGS sequence"/>
</dbReference>
<name>A0A6A5QT88_AMPQU</name>
<dbReference type="OrthoDB" id="10394488at2759"/>
<proteinExistence type="predicted"/>
<evidence type="ECO:0000313" key="1">
    <source>
        <dbReference type="EMBL" id="KAF1918632.1"/>
    </source>
</evidence>
<dbReference type="AlphaFoldDB" id="A0A6A5QT88"/>
<reference evidence="1" key="1">
    <citation type="journal article" date="2020" name="Stud. Mycol.">
        <title>101 Dothideomycetes genomes: a test case for predicting lifestyles and emergence of pathogens.</title>
        <authorList>
            <person name="Haridas S."/>
            <person name="Albert R."/>
            <person name="Binder M."/>
            <person name="Bloem J."/>
            <person name="Labutti K."/>
            <person name="Salamov A."/>
            <person name="Andreopoulos B."/>
            <person name="Baker S."/>
            <person name="Barry K."/>
            <person name="Bills G."/>
            <person name="Bluhm B."/>
            <person name="Cannon C."/>
            <person name="Castanera R."/>
            <person name="Culley D."/>
            <person name="Daum C."/>
            <person name="Ezra D."/>
            <person name="Gonzalez J."/>
            <person name="Henrissat B."/>
            <person name="Kuo A."/>
            <person name="Liang C."/>
            <person name="Lipzen A."/>
            <person name="Lutzoni F."/>
            <person name="Magnuson J."/>
            <person name="Mondo S."/>
            <person name="Nolan M."/>
            <person name="Ohm R."/>
            <person name="Pangilinan J."/>
            <person name="Park H.-J."/>
            <person name="Ramirez L."/>
            <person name="Alfaro M."/>
            <person name="Sun H."/>
            <person name="Tritt A."/>
            <person name="Yoshinaga Y."/>
            <person name="Zwiers L.-H."/>
            <person name="Turgeon B."/>
            <person name="Goodwin S."/>
            <person name="Spatafora J."/>
            <person name="Crous P."/>
            <person name="Grigoriev I."/>
        </authorList>
    </citation>
    <scope>NUCLEOTIDE SEQUENCE</scope>
    <source>
        <strain evidence="1">HMLAC05119</strain>
    </source>
</reference>